<reference evidence="2 3" key="1">
    <citation type="submission" date="2023-07" db="EMBL/GenBank/DDBJ databases">
        <title>Genomic Encyclopedia of Type Strains, Phase IV (KMG-IV): sequencing the most valuable type-strain genomes for metagenomic binning, comparative biology and taxonomic classification.</title>
        <authorList>
            <person name="Goeker M."/>
        </authorList>
    </citation>
    <scope>NUCLEOTIDE SEQUENCE [LARGE SCALE GENOMIC DNA]</scope>
    <source>
        <strain evidence="2 3">DSM 29005</strain>
    </source>
</reference>
<sequence>MPRGFENEFDEDKILEIIHQFKKDMKVKGKVKPRQVFEYVAENYDLGKYPFLPKKPSYDYWRKWDYQGKKLIEKVNSINTEPVLKNDETEDSGELIDTEDAVHKLYTGNKKDKQKLINSLRINEVKAKKYFKRMHKLEKQLEEEKEQKNKYKQQADALQTILFQIMEHSASQGFPVDNLINTGKTRTQPVQMILEQIFADNPLDGYQFDQYQNEKAAERNNQNVVKLKNKQSASDQFGYL</sequence>
<dbReference type="RefSeq" id="WP_307335606.1">
    <property type="nucleotide sequence ID" value="NZ_JAUSUD010000001.1"/>
</dbReference>
<comment type="caution">
    <text evidence="2">The sequence shown here is derived from an EMBL/GenBank/DDBJ whole genome shotgun (WGS) entry which is preliminary data.</text>
</comment>
<dbReference type="EMBL" id="JAUSUD010000001">
    <property type="protein sequence ID" value="MDQ0228865.1"/>
    <property type="molecule type" value="Genomic_DNA"/>
</dbReference>
<gene>
    <name evidence="2" type="ORF">J2S19_000115</name>
</gene>
<keyword evidence="3" id="KW-1185">Reference proteome</keyword>
<evidence type="ECO:0000313" key="2">
    <source>
        <dbReference type="EMBL" id="MDQ0228865.1"/>
    </source>
</evidence>
<evidence type="ECO:0000256" key="1">
    <source>
        <dbReference type="SAM" id="Coils"/>
    </source>
</evidence>
<organism evidence="2 3">
    <name type="scientific">Metabacillus malikii</name>
    <dbReference type="NCBI Taxonomy" id="1504265"/>
    <lineage>
        <taxon>Bacteria</taxon>
        <taxon>Bacillati</taxon>
        <taxon>Bacillota</taxon>
        <taxon>Bacilli</taxon>
        <taxon>Bacillales</taxon>
        <taxon>Bacillaceae</taxon>
        <taxon>Metabacillus</taxon>
    </lineage>
</organism>
<accession>A0ABT9Z9C7</accession>
<keyword evidence="1" id="KW-0175">Coiled coil</keyword>
<evidence type="ECO:0000313" key="3">
    <source>
        <dbReference type="Proteomes" id="UP001234495"/>
    </source>
</evidence>
<name>A0ABT9Z9C7_9BACI</name>
<proteinExistence type="predicted"/>
<feature type="coiled-coil region" evidence="1">
    <location>
        <begin position="127"/>
        <end position="161"/>
    </location>
</feature>
<protein>
    <submittedName>
        <fullName evidence="2">Uncharacterized protein</fullName>
    </submittedName>
</protein>
<dbReference type="Proteomes" id="UP001234495">
    <property type="component" value="Unassembled WGS sequence"/>
</dbReference>